<accession>A0AAV7M5Z3</accession>
<dbReference type="AlphaFoldDB" id="A0AAV7M5Z3"/>
<proteinExistence type="predicted"/>
<sequence>MLYRARKLQTLYECLHVLLSTPMWMLEPKKKAFREQKISKDAFVVTNKKTPSWQAVVYRPAVKAAAAAGSVFERRRGLEAKEPSKEVYRSPLDSMLRANPQRSIEQTAKSSAEPHFLPIIHR</sequence>
<dbReference type="Proteomes" id="UP001066276">
    <property type="component" value="Chromosome 10"/>
</dbReference>
<name>A0AAV7M5Z3_PLEWA</name>
<reference evidence="1" key="1">
    <citation type="journal article" date="2022" name="bioRxiv">
        <title>Sequencing and chromosome-scale assembly of the giantPleurodeles waltlgenome.</title>
        <authorList>
            <person name="Brown T."/>
            <person name="Elewa A."/>
            <person name="Iarovenko S."/>
            <person name="Subramanian E."/>
            <person name="Araus A.J."/>
            <person name="Petzold A."/>
            <person name="Susuki M."/>
            <person name="Suzuki K.-i.T."/>
            <person name="Hayashi T."/>
            <person name="Toyoda A."/>
            <person name="Oliveira C."/>
            <person name="Osipova E."/>
            <person name="Leigh N.D."/>
            <person name="Simon A."/>
            <person name="Yun M.H."/>
        </authorList>
    </citation>
    <scope>NUCLEOTIDE SEQUENCE</scope>
    <source>
        <strain evidence="1">20211129_DDA</strain>
        <tissue evidence="1">Liver</tissue>
    </source>
</reference>
<organism evidence="1 2">
    <name type="scientific">Pleurodeles waltl</name>
    <name type="common">Iberian ribbed newt</name>
    <dbReference type="NCBI Taxonomy" id="8319"/>
    <lineage>
        <taxon>Eukaryota</taxon>
        <taxon>Metazoa</taxon>
        <taxon>Chordata</taxon>
        <taxon>Craniata</taxon>
        <taxon>Vertebrata</taxon>
        <taxon>Euteleostomi</taxon>
        <taxon>Amphibia</taxon>
        <taxon>Batrachia</taxon>
        <taxon>Caudata</taxon>
        <taxon>Salamandroidea</taxon>
        <taxon>Salamandridae</taxon>
        <taxon>Pleurodelinae</taxon>
        <taxon>Pleurodeles</taxon>
    </lineage>
</organism>
<dbReference type="EMBL" id="JANPWB010000014">
    <property type="protein sequence ID" value="KAJ1099196.1"/>
    <property type="molecule type" value="Genomic_DNA"/>
</dbReference>
<comment type="caution">
    <text evidence="1">The sequence shown here is derived from an EMBL/GenBank/DDBJ whole genome shotgun (WGS) entry which is preliminary data.</text>
</comment>
<evidence type="ECO:0000313" key="1">
    <source>
        <dbReference type="EMBL" id="KAJ1099196.1"/>
    </source>
</evidence>
<evidence type="ECO:0000313" key="2">
    <source>
        <dbReference type="Proteomes" id="UP001066276"/>
    </source>
</evidence>
<protein>
    <submittedName>
        <fullName evidence="1">Uncharacterized protein</fullName>
    </submittedName>
</protein>
<keyword evidence="2" id="KW-1185">Reference proteome</keyword>
<gene>
    <name evidence="1" type="ORF">NDU88_004300</name>
</gene>